<gene>
    <name evidence="2" type="ORF">AMON00008_LOCUS2023</name>
</gene>
<proteinExistence type="predicted"/>
<sequence>MSRGSSDLDPATFSPTPREVDGWRHPTPLTGDFYREPDNVVRGLSLSQASLEAPCLSPFKGFADGGFYCEPDDILQGISISPGTQADLLRGSLDLCKVLGKAPDCPSKASCIPADNERFTEANIPPDTPSDRFFKLEATTLHLSSRAPWDIGNDLLDFLNTRVVSSITKVNRQKFTVKADVFIEASSCALKARAYREERGMYALEFQRRSGDSVAFNRLFQQAAEVLSPRFVPVKAVVEADLDMNRRELSRCSTKDHKAELTPLLDMAGLLDLPALQAESAAALADMAQDTGSALRLCTRRAFEEIKKLLQADQTDVAYPTARILLFLAQCPEAVPCFADRALLLMMLDKVRSRATSALVQQSLAQALNTVITRSAVSLSQQLLDDIMSGLVRAIQELDMRDTATYRNLKEAQLVLQFQCGGASRWP</sequence>
<dbReference type="AlphaFoldDB" id="A0A7S4UWC9"/>
<dbReference type="SUPFAM" id="SSF48371">
    <property type="entry name" value="ARM repeat"/>
    <property type="match status" value="1"/>
</dbReference>
<reference evidence="2" key="1">
    <citation type="submission" date="2021-01" db="EMBL/GenBank/DDBJ databases">
        <authorList>
            <person name="Corre E."/>
            <person name="Pelletier E."/>
            <person name="Niang G."/>
            <person name="Scheremetjew M."/>
            <person name="Finn R."/>
            <person name="Kale V."/>
            <person name="Holt S."/>
            <person name="Cochrane G."/>
            <person name="Meng A."/>
            <person name="Brown T."/>
            <person name="Cohen L."/>
        </authorList>
    </citation>
    <scope>NUCLEOTIDE SEQUENCE</scope>
    <source>
        <strain evidence="2">CCMP3105</strain>
    </source>
</reference>
<accession>A0A7S4UWC9</accession>
<dbReference type="EMBL" id="HBNR01002879">
    <property type="protein sequence ID" value="CAE4562404.1"/>
    <property type="molecule type" value="Transcribed_RNA"/>
</dbReference>
<protein>
    <submittedName>
        <fullName evidence="2">Uncharacterized protein</fullName>
    </submittedName>
</protein>
<dbReference type="InterPro" id="IPR016024">
    <property type="entry name" value="ARM-type_fold"/>
</dbReference>
<organism evidence="2">
    <name type="scientific">Alexandrium monilatum</name>
    <dbReference type="NCBI Taxonomy" id="311494"/>
    <lineage>
        <taxon>Eukaryota</taxon>
        <taxon>Sar</taxon>
        <taxon>Alveolata</taxon>
        <taxon>Dinophyceae</taxon>
        <taxon>Gonyaulacales</taxon>
        <taxon>Pyrocystaceae</taxon>
        <taxon>Alexandrium</taxon>
    </lineage>
</organism>
<feature type="region of interest" description="Disordered" evidence="1">
    <location>
        <begin position="1"/>
        <end position="25"/>
    </location>
</feature>
<name>A0A7S4UWC9_9DINO</name>
<evidence type="ECO:0000313" key="2">
    <source>
        <dbReference type="EMBL" id="CAE4562404.1"/>
    </source>
</evidence>
<evidence type="ECO:0000256" key="1">
    <source>
        <dbReference type="SAM" id="MobiDB-lite"/>
    </source>
</evidence>